<dbReference type="Pfam" id="PF10979">
    <property type="entry name" value="DUF2786"/>
    <property type="match status" value="1"/>
</dbReference>
<proteinExistence type="predicted"/>
<evidence type="ECO:0000259" key="2">
    <source>
        <dbReference type="Pfam" id="PF23771"/>
    </source>
</evidence>
<dbReference type="PIRSF" id="PIRSF028111">
    <property type="entry name" value="UCP028111"/>
    <property type="match status" value="1"/>
</dbReference>
<dbReference type="InterPro" id="IPR024498">
    <property type="entry name" value="DUF2786"/>
</dbReference>
<dbReference type="OrthoDB" id="7275531at2"/>
<feature type="domain" description="DUF7168" evidence="2">
    <location>
        <begin position="54"/>
        <end position="193"/>
    </location>
</feature>
<feature type="domain" description="DUF2786" evidence="1">
    <location>
        <begin position="6"/>
        <end position="43"/>
    </location>
</feature>
<evidence type="ECO:0000313" key="3">
    <source>
        <dbReference type="EMBL" id="OXI36749.1"/>
    </source>
</evidence>
<dbReference type="InterPro" id="IPR055592">
    <property type="entry name" value="DUF7168"/>
</dbReference>
<dbReference type="EMBL" id="NKFA01000020">
    <property type="protein sequence ID" value="OXI36749.1"/>
    <property type="molecule type" value="Genomic_DNA"/>
</dbReference>
<gene>
    <name evidence="4" type="ORF">CFB84_13800</name>
    <name evidence="3" type="ORF">CFB84_32620</name>
</gene>
<dbReference type="EMBL" id="NKFA01000006">
    <property type="protein sequence ID" value="OXI45906.1"/>
    <property type="molecule type" value="Genomic_DNA"/>
</dbReference>
<reference evidence="5" key="1">
    <citation type="submission" date="2017-06" db="EMBL/GenBank/DDBJ databases">
        <authorList>
            <person name="LiPuma J."/>
            <person name="Spilker T."/>
        </authorList>
    </citation>
    <scope>NUCLEOTIDE SEQUENCE [LARGE SCALE GENOMIC DNA]</scope>
    <source>
        <strain evidence="5">AU17325</strain>
    </source>
</reference>
<evidence type="ECO:0000313" key="4">
    <source>
        <dbReference type="EMBL" id="OXI45906.1"/>
    </source>
</evidence>
<dbReference type="AlphaFoldDB" id="A0A228I3U9"/>
<sequence>MDKKTAIEKIRKCLALSKSSEPHEAAAALRQAQKLMEQFGIEHPELLAAGASEEWSKSAAARRPVRYEVALAGVVADVYGCELMFIRRLNDACTDIVGGYMFIGVSPAPEVAKYTFDVFARQLRVARRDYIQAKLRRCGPKNKTARADEFCEGWVCAIREQMHDAVRTDEQTAMIDAYMRANHAAARKFEPRTREVAGRRSTDDHWNGVEQGRTAVVRPGVGASDSRRLGHV</sequence>
<protein>
    <submittedName>
        <fullName evidence="3">Uncharacterized protein</fullName>
    </submittedName>
</protein>
<evidence type="ECO:0000313" key="5">
    <source>
        <dbReference type="Proteomes" id="UP000214600"/>
    </source>
</evidence>
<accession>A0A228I3U9</accession>
<evidence type="ECO:0000259" key="1">
    <source>
        <dbReference type="Pfam" id="PF10979"/>
    </source>
</evidence>
<comment type="caution">
    <text evidence="3">The sequence shown here is derived from an EMBL/GenBank/DDBJ whole genome shotgun (WGS) entry which is preliminary data.</text>
</comment>
<dbReference type="Proteomes" id="UP000214600">
    <property type="component" value="Unassembled WGS sequence"/>
</dbReference>
<reference evidence="3 5" key="3">
    <citation type="submission" date="2017-08" db="EMBL/GenBank/DDBJ databases">
        <title>WGS of novel Burkholderia cepaca complex species.</title>
        <authorList>
            <person name="Lipuma J."/>
            <person name="Spilker T."/>
        </authorList>
    </citation>
    <scope>NUCLEOTIDE SEQUENCE [LARGE SCALE GENOMIC DNA]</scope>
    <source>
        <strain evidence="3 5">AU17325</strain>
    </source>
</reference>
<name>A0A228I3U9_9BURK</name>
<dbReference type="Pfam" id="PF23771">
    <property type="entry name" value="DUF7168"/>
    <property type="match status" value="1"/>
</dbReference>
<organism evidence="3 5">
    <name type="scientific">Burkholderia aenigmatica</name>
    <dbReference type="NCBI Taxonomy" id="2015348"/>
    <lineage>
        <taxon>Bacteria</taxon>
        <taxon>Pseudomonadati</taxon>
        <taxon>Pseudomonadota</taxon>
        <taxon>Betaproteobacteria</taxon>
        <taxon>Burkholderiales</taxon>
        <taxon>Burkholderiaceae</taxon>
        <taxon>Burkholderia</taxon>
        <taxon>Burkholderia cepacia complex</taxon>
    </lineage>
</organism>
<reference evidence="3" key="2">
    <citation type="submission" date="2017-06" db="EMBL/GenBank/DDBJ databases">
        <authorList>
            <person name="Kim H.J."/>
            <person name="Triplett B.A."/>
        </authorList>
    </citation>
    <scope>NUCLEOTIDE SEQUENCE [LARGE SCALE GENOMIC DNA]</scope>
    <source>
        <strain evidence="3">AU17325</strain>
    </source>
</reference>
<dbReference type="InterPro" id="IPR016868">
    <property type="entry name" value="Phage_B3_Orf5"/>
</dbReference>
<dbReference type="RefSeq" id="WP_089451067.1">
    <property type="nucleotide sequence ID" value="NZ_NKFA01000006.1"/>
</dbReference>